<protein>
    <recommendedName>
        <fullName evidence="12">Methylenetetrahydrofolate reductase</fullName>
        <ecNumber evidence="12">1.5.1.54</ecNumber>
    </recommendedName>
</protein>
<keyword evidence="6 12" id="KW-0274">FAD</keyword>
<evidence type="ECO:0000256" key="11">
    <source>
        <dbReference type="ARBA" id="ARBA00048628"/>
    </source>
</evidence>
<evidence type="ECO:0000256" key="5">
    <source>
        <dbReference type="ARBA" id="ARBA00022630"/>
    </source>
</evidence>
<dbReference type="CDD" id="cd00537">
    <property type="entry name" value="MTHFR"/>
    <property type="match status" value="1"/>
</dbReference>
<dbReference type="RefSeq" id="WP_269877124.1">
    <property type="nucleotide sequence ID" value="NZ_JAPZVM010000003.1"/>
</dbReference>
<dbReference type="InterPro" id="IPR004620">
    <property type="entry name" value="MTHF_reductase_bac"/>
</dbReference>
<keyword evidence="9" id="KW-0486">Methionine biosynthesis</keyword>
<dbReference type="EMBL" id="JAPZVM010000003">
    <property type="protein sequence ID" value="MCZ8372039.1"/>
    <property type="molecule type" value="Genomic_DNA"/>
</dbReference>
<dbReference type="Gene3D" id="3.20.20.220">
    <property type="match status" value="1"/>
</dbReference>
<dbReference type="Pfam" id="PF02219">
    <property type="entry name" value="MTHFR"/>
    <property type="match status" value="1"/>
</dbReference>
<evidence type="ECO:0000256" key="12">
    <source>
        <dbReference type="RuleBase" id="RU003862"/>
    </source>
</evidence>
<evidence type="ECO:0000256" key="3">
    <source>
        <dbReference type="ARBA" id="ARBA00006743"/>
    </source>
</evidence>
<dbReference type="PANTHER" id="PTHR45754:SF3">
    <property type="entry name" value="METHYLENETETRAHYDROFOLATE REDUCTASE (NADPH)"/>
    <property type="match status" value="1"/>
</dbReference>
<evidence type="ECO:0000256" key="4">
    <source>
        <dbReference type="ARBA" id="ARBA00022605"/>
    </source>
</evidence>
<comment type="similarity">
    <text evidence="3 12">Belongs to the methylenetetrahydrofolate reductase family.</text>
</comment>
<evidence type="ECO:0000313" key="13">
    <source>
        <dbReference type="EMBL" id="MCZ8372039.1"/>
    </source>
</evidence>
<evidence type="ECO:0000256" key="9">
    <source>
        <dbReference type="ARBA" id="ARBA00023167"/>
    </source>
</evidence>
<gene>
    <name evidence="13" type="primary">metF</name>
    <name evidence="13" type="ORF">O6P32_04860</name>
</gene>
<accession>A0ABT4PG58</accession>
<evidence type="ECO:0000256" key="7">
    <source>
        <dbReference type="ARBA" id="ARBA00023002"/>
    </source>
</evidence>
<sequence>MRVIDLIKSTEKTAFSFEVLPPLKGTGIEKLYQTIDALREFDPKYINITTHRSEYIYQELGDGLYQRKRIRRRPGTVAVAAAIQNRYGITVVPHILCSGFSREDTEYVLLDLQFLGITDLLILRGDKAKHENVFVPEPGGYSHALELQQQINDFNQGVFVDGSPIKAPVHKFSYGVACYPEKHEEAPNIDQDIYWLKKKVEAGAEYAVTQLFYDNQKYFDFVERVRKEGIQIPIIPGIKPFSKLSQLTVVPKTFKVDLPQELAQEALKCQTDEQAKALGIEWCINQCKELIAHGVPSIHFYTVGATDSVRQVAAQIY</sequence>
<reference evidence="13" key="1">
    <citation type="submission" date="2022-12" db="EMBL/GenBank/DDBJ databases">
        <title>Phocaeicola acetigenes sp. nov., isolated feces from a healthy human.</title>
        <authorList>
            <person name="Do H."/>
            <person name="Ha Y.B."/>
            <person name="Kim J.-S."/>
            <person name="Suh M.K."/>
            <person name="Kim H.S."/>
            <person name="Lee J.-S."/>
        </authorList>
    </citation>
    <scope>NUCLEOTIDE SEQUENCE</scope>
    <source>
        <strain evidence="13">KGMB11183</strain>
    </source>
</reference>
<proteinExistence type="inferred from homology"/>
<evidence type="ECO:0000256" key="1">
    <source>
        <dbReference type="ARBA" id="ARBA00001974"/>
    </source>
</evidence>
<dbReference type="GO" id="GO:0004489">
    <property type="term" value="F:methylenetetrahydrofolate reductase [NAD(P)H] activity"/>
    <property type="evidence" value="ECO:0007669"/>
    <property type="project" value="UniProtKB-EC"/>
</dbReference>
<evidence type="ECO:0000313" key="14">
    <source>
        <dbReference type="Proteomes" id="UP001141933"/>
    </source>
</evidence>
<dbReference type="PANTHER" id="PTHR45754">
    <property type="entry name" value="METHYLENETETRAHYDROFOLATE REDUCTASE"/>
    <property type="match status" value="1"/>
</dbReference>
<keyword evidence="5 12" id="KW-0285">Flavoprotein</keyword>
<comment type="cofactor">
    <cofactor evidence="1 12">
        <name>FAD</name>
        <dbReference type="ChEBI" id="CHEBI:57692"/>
    </cofactor>
</comment>
<organism evidence="13 14">
    <name type="scientific">Phocaeicola acetigenes</name>
    <dbReference type="NCBI Taxonomy" id="3016083"/>
    <lineage>
        <taxon>Bacteria</taxon>
        <taxon>Pseudomonadati</taxon>
        <taxon>Bacteroidota</taxon>
        <taxon>Bacteroidia</taxon>
        <taxon>Bacteroidales</taxon>
        <taxon>Bacteroidaceae</taxon>
        <taxon>Phocaeicola</taxon>
    </lineage>
</organism>
<name>A0ABT4PG58_9BACT</name>
<evidence type="ECO:0000256" key="2">
    <source>
        <dbReference type="ARBA" id="ARBA00004777"/>
    </source>
</evidence>
<keyword evidence="4" id="KW-0028">Amino-acid biosynthesis</keyword>
<keyword evidence="8" id="KW-0520">NAD</keyword>
<comment type="pathway">
    <text evidence="2 12">One-carbon metabolism; tetrahydrofolate interconversion.</text>
</comment>
<dbReference type="Proteomes" id="UP001141933">
    <property type="component" value="Unassembled WGS sequence"/>
</dbReference>
<evidence type="ECO:0000256" key="10">
    <source>
        <dbReference type="ARBA" id="ARBA00034478"/>
    </source>
</evidence>
<dbReference type="SUPFAM" id="SSF51730">
    <property type="entry name" value="FAD-linked oxidoreductase"/>
    <property type="match status" value="1"/>
</dbReference>
<comment type="caution">
    <text evidence="13">The sequence shown here is derived from an EMBL/GenBank/DDBJ whole genome shotgun (WGS) entry which is preliminary data.</text>
</comment>
<keyword evidence="7 12" id="KW-0560">Oxidoreductase</keyword>
<evidence type="ECO:0000256" key="6">
    <source>
        <dbReference type="ARBA" id="ARBA00022827"/>
    </source>
</evidence>
<keyword evidence="14" id="KW-1185">Reference proteome</keyword>
<comment type="pathway">
    <text evidence="10">Amino-acid biosynthesis; L-methionine biosynthesis via de novo pathway.</text>
</comment>
<dbReference type="NCBIfam" id="TIGR00676">
    <property type="entry name" value="fadh2"/>
    <property type="match status" value="1"/>
</dbReference>
<dbReference type="InterPro" id="IPR003171">
    <property type="entry name" value="Mehydrof_redctse-like"/>
</dbReference>
<dbReference type="EC" id="1.5.1.54" evidence="12"/>
<comment type="catalytic activity">
    <reaction evidence="11">
        <text>(6S)-5-methyl-5,6,7,8-tetrahydrofolate + NAD(+) = (6R)-5,10-methylene-5,6,7,8-tetrahydrofolate + NADH + H(+)</text>
        <dbReference type="Rhea" id="RHEA:19821"/>
        <dbReference type="ChEBI" id="CHEBI:15378"/>
        <dbReference type="ChEBI" id="CHEBI:15636"/>
        <dbReference type="ChEBI" id="CHEBI:18608"/>
        <dbReference type="ChEBI" id="CHEBI:57540"/>
        <dbReference type="ChEBI" id="CHEBI:57945"/>
        <dbReference type="EC" id="1.5.1.54"/>
    </reaction>
    <physiologicalReaction direction="right-to-left" evidence="11">
        <dbReference type="Rhea" id="RHEA:19823"/>
    </physiologicalReaction>
</comment>
<dbReference type="InterPro" id="IPR029041">
    <property type="entry name" value="FAD-linked_oxidoreductase-like"/>
</dbReference>
<evidence type="ECO:0000256" key="8">
    <source>
        <dbReference type="ARBA" id="ARBA00023027"/>
    </source>
</evidence>